<dbReference type="CDD" id="cd00109">
    <property type="entry name" value="Kunitz-type"/>
    <property type="match status" value="5"/>
</dbReference>
<dbReference type="EMBL" id="JARKHS020002295">
    <property type="protein sequence ID" value="KAK8786906.1"/>
    <property type="molecule type" value="Genomic_DNA"/>
</dbReference>
<dbReference type="Gene3D" id="4.10.410.10">
    <property type="entry name" value="Pancreatic trypsin inhibitor Kunitz domain"/>
    <property type="match status" value="5"/>
</dbReference>
<dbReference type="GO" id="GO:0005615">
    <property type="term" value="C:extracellular space"/>
    <property type="evidence" value="ECO:0007669"/>
    <property type="project" value="TreeGrafter"/>
</dbReference>
<gene>
    <name evidence="5" type="ORF">V5799_023316</name>
</gene>
<feature type="domain" description="BPTI/Kunitz inhibitor" evidence="4">
    <location>
        <begin position="384"/>
        <end position="434"/>
    </location>
</feature>
<evidence type="ECO:0000256" key="2">
    <source>
        <dbReference type="ARBA" id="ARBA00022900"/>
    </source>
</evidence>
<feature type="domain" description="BPTI/Kunitz inhibitor" evidence="4">
    <location>
        <begin position="330"/>
        <end position="380"/>
    </location>
</feature>
<dbReference type="PRINTS" id="PR00759">
    <property type="entry name" value="BASICPTASE"/>
</dbReference>
<dbReference type="PROSITE" id="PS00280">
    <property type="entry name" value="BPTI_KUNITZ_1"/>
    <property type="match status" value="3"/>
</dbReference>
<keyword evidence="6" id="KW-1185">Reference proteome</keyword>
<dbReference type="SUPFAM" id="SSF57362">
    <property type="entry name" value="BPTI-like"/>
    <property type="match status" value="5"/>
</dbReference>
<keyword evidence="2" id="KW-0722">Serine protease inhibitor</keyword>
<accession>A0AAQ4FIN2</accession>
<dbReference type="PANTHER" id="PTHR10083">
    <property type="entry name" value="KUNITZ-TYPE PROTEASE INHIBITOR-RELATED"/>
    <property type="match status" value="1"/>
</dbReference>
<dbReference type="PANTHER" id="PTHR10083:SF328">
    <property type="entry name" value="TISSUE FACTOR PATHWAY INHIBITOR"/>
    <property type="match status" value="1"/>
</dbReference>
<evidence type="ECO:0000313" key="5">
    <source>
        <dbReference type="EMBL" id="KAK8786906.1"/>
    </source>
</evidence>
<comment type="caution">
    <text evidence="5">The sequence shown here is derived from an EMBL/GenBank/DDBJ whole genome shotgun (WGS) entry which is preliminary data.</text>
</comment>
<evidence type="ECO:0000256" key="1">
    <source>
        <dbReference type="ARBA" id="ARBA00022690"/>
    </source>
</evidence>
<dbReference type="PROSITE" id="PS50279">
    <property type="entry name" value="BPTI_KUNITZ_2"/>
    <property type="match status" value="5"/>
</dbReference>
<feature type="domain" description="BPTI/Kunitz inhibitor" evidence="4">
    <location>
        <begin position="464"/>
        <end position="523"/>
    </location>
</feature>
<dbReference type="InterPro" id="IPR036880">
    <property type="entry name" value="Kunitz_BPTI_sf"/>
</dbReference>
<evidence type="ECO:0000256" key="3">
    <source>
        <dbReference type="ARBA" id="ARBA00023157"/>
    </source>
</evidence>
<dbReference type="GO" id="GO:0004867">
    <property type="term" value="F:serine-type endopeptidase inhibitor activity"/>
    <property type="evidence" value="ECO:0007669"/>
    <property type="project" value="UniProtKB-KW"/>
</dbReference>
<name>A0AAQ4FIN2_AMBAM</name>
<dbReference type="InterPro" id="IPR020901">
    <property type="entry name" value="Prtase_inh_Kunz-CS"/>
</dbReference>
<dbReference type="InterPro" id="IPR050098">
    <property type="entry name" value="TFPI/VKTCI-like"/>
</dbReference>
<reference evidence="5 6" key="1">
    <citation type="journal article" date="2023" name="Arcadia Sci">
        <title>De novo assembly of a long-read Amblyomma americanum tick genome.</title>
        <authorList>
            <person name="Chou S."/>
            <person name="Poskanzer K.E."/>
            <person name="Rollins M."/>
            <person name="Thuy-Boun P.S."/>
        </authorList>
    </citation>
    <scope>NUCLEOTIDE SEQUENCE [LARGE SCALE GENOMIC DNA]</scope>
    <source>
        <strain evidence="5">F_SG_1</strain>
        <tissue evidence="5">Salivary glands</tissue>
    </source>
</reference>
<dbReference type="Pfam" id="PF00014">
    <property type="entry name" value="Kunitz_BPTI"/>
    <property type="match status" value="5"/>
</dbReference>
<organism evidence="5 6">
    <name type="scientific">Amblyomma americanum</name>
    <name type="common">Lone star tick</name>
    <dbReference type="NCBI Taxonomy" id="6943"/>
    <lineage>
        <taxon>Eukaryota</taxon>
        <taxon>Metazoa</taxon>
        <taxon>Ecdysozoa</taxon>
        <taxon>Arthropoda</taxon>
        <taxon>Chelicerata</taxon>
        <taxon>Arachnida</taxon>
        <taxon>Acari</taxon>
        <taxon>Parasitiformes</taxon>
        <taxon>Ixodida</taxon>
        <taxon>Ixodoidea</taxon>
        <taxon>Ixodidae</taxon>
        <taxon>Amblyomminae</taxon>
        <taxon>Amblyomma</taxon>
    </lineage>
</organism>
<dbReference type="Proteomes" id="UP001321473">
    <property type="component" value="Unassembled WGS sequence"/>
</dbReference>
<evidence type="ECO:0000259" key="4">
    <source>
        <dbReference type="PROSITE" id="PS50279"/>
    </source>
</evidence>
<keyword evidence="1" id="KW-0646">Protease inhibitor</keyword>
<keyword evidence="3" id="KW-1015">Disulfide bond</keyword>
<protein>
    <recommendedName>
        <fullName evidence="4">BPTI/Kunitz inhibitor domain-containing protein</fullName>
    </recommendedName>
</protein>
<feature type="domain" description="BPTI/Kunitz inhibitor" evidence="4">
    <location>
        <begin position="276"/>
        <end position="326"/>
    </location>
</feature>
<dbReference type="AlphaFoldDB" id="A0AAQ4FIN2"/>
<sequence length="528" mass="58307">MRKRLPGVRQVNQRGPQPVTHLTAQRKITVLIPPLVNKFIRDTWGSIHGPWLFCPSANRCLCGICFSFFSCVEACTLPSDEDPTLAEIPPGTGICFLERKEGFCANKQTVFYYDREQRSCLNFTFTGCGANENHFLTRQECVERCEKPLEQARAPPVESESAQCPQRAACGLACAHCCQRREKDSCIACNCLASETEPLLKKADCLAAPELCPAGCQSREVSASCYACECAAADGTVEYALEYVDAQIAVPCPVTCVKRISSSGAQSCHCPSDGACKLPVKEGNCNERIPRYFFNVTSGVCDVFYYTGCGGNENSFASHEECIAQCEDPCRLPMDPGSCNDTQERYYFNSQTGLCETFEYGGCEGNKNNFADLDACKTLCEDVCSQPQDPGPCYAYFRRFYYNKQEDRCLPFIFGGCMGNGNNFYTSTQCNGRCRLHVAEDGAAGKDRVHVAEDGVAGKDREMCHQPVDEGHCDTDSSGPGATTPEIRFYYDVQKELCERFNYQGCGGNDNNFRTVDGCNMTCFGKTR</sequence>
<evidence type="ECO:0000313" key="6">
    <source>
        <dbReference type="Proteomes" id="UP001321473"/>
    </source>
</evidence>
<proteinExistence type="predicted"/>
<feature type="domain" description="BPTI/Kunitz inhibitor" evidence="4">
    <location>
        <begin position="95"/>
        <end position="145"/>
    </location>
</feature>
<dbReference type="SMART" id="SM00131">
    <property type="entry name" value="KU"/>
    <property type="match status" value="5"/>
</dbReference>
<dbReference type="InterPro" id="IPR002223">
    <property type="entry name" value="Kunitz_BPTI"/>
</dbReference>